<keyword evidence="3" id="KW-1185">Reference proteome</keyword>
<feature type="region of interest" description="Disordered" evidence="1">
    <location>
        <begin position="367"/>
        <end position="401"/>
    </location>
</feature>
<feature type="region of interest" description="Disordered" evidence="1">
    <location>
        <begin position="179"/>
        <end position="232"/>
    </location>
</feature>
<name>C5LTZ5_PERM5</name>
<dbReference type="GeneID" id="9051808"/>
<organism evidence="3">
    <name type="scientific">Perkinsus marinus (strain ATCC 50983 / TXsc)</name>
    <dbReference type="NCBI Taxonomy" id="423536"/>
    <lineage>
        <taxon>Eukaryota</taxon>
        <taxon>Sar</taxon>
        <taxon>Alveolata</taxon>
        <taxon>Perkinsozoa</taxon>
        <taxon>Perkinsea</taxon>
        <taxon>Perkinsida</taxon>
        <taxon>Perkinsidae</taxon>
        <taxon>Perkinsus</taxon>
    </lineage>
</organism>
<feature type="compositionally biased region" description="Polar residues" evidence="1">
    <location>
        <begin position="205"/>
        <end position="220"/>
    </location>
</feature>
<reference evidence="2 3" key="1">
    <citation type="submission" date="2008-07" db="EMBL/GenBank/DDBJ databases">
        <authorList>
            <person name="El-Sayed N."/>
            <person name="Caler E."/>
            <person name="Inman J."/>
            <person name="Amedeo P."/>
            <person name="Hass B."/>
            <person name="Wortman J."/>
        </authorList>
    </citation>
    <scope>NUCLEOTIDE SEQUENCE [LARGE SCALE GENOMIC DNA]</scope>
    <source>
        <strain evidence="3">ATCC 50983 / TXsc</strain>
    </source>
</reference>
<protein>
    <submittedName>
        <fullName evidence="2">Uncharacterized protein</fullName>
    </submittedName>
</protein>
<dbReference type="RefSeq" id="XP_002767076.1">
    <property type="nucleotide sequence ID" value="XM_002767030.1"/>
</dbReference>
<feature type="region of interest" description="Disordered" evidence="1">
    <location>
        <begin position="273"/>
        <end position="319"/>
    </location>
</feature>
<dbReference type="InParanoid" id="C5LTZ5"/>
<dbReference type="AlphaFoldDB" id="C5LTZ5"/>
<evidence type="ECO:0000256" key="1">
    <source>
        <dbReference type="SAM" id="MobiDB-lite"/>
    </source>
</evidence>
<feature type="compositionally biased region" description="Low complexity" evidence="1">
    <location>
        <begin position="371"/>
        <end position="391"/>
    </location>
</feature>
<evidence type="ECO:0000313" key="3">
    <source>
        <dbReference type="Proteomes" id="UP000007800"/>
    </source>
</evidence>
<sequence length="544" mass="58737">MSRRRLSAGVAADLAAAREQNASEGVPRPDRPKLRGSTAPSPMRPRQGVVLSKQAREPTVSPKRRRVDSPNRRILTRAHTGPVFQKEQFRQPLARVNTVAGGRVSVAQPSLRHGIKDISIKNVTQAPLKPIEEQENVPPDGNRLSVGSLDSVCLSDGQEVVDLGDGAVRDSFLSQEEQFYEDYQDSPSPILQQQQMSPEAFSYRPHSQQGVYQDRGSSARSMAPTVDLANSEPEPSAWEYSFAAPGDQSVAATIYSPRTSVAGDDELAQTQWQASQRLPSSQVPPAGQHHTSPEFGFRPYGKTGPVQNYRPSAQGHATGAGCSAVSWETRPISGDSVSYAPFNGQTQAQSEVGEPDRGIHELEGYRSDTSQRAQPRQQQQQQKPFTLTQVQMGGDTPRSEASCSSYYANLLDAAATQAAQQQARPEATTVPSHAALERATAPLASLASQAYQQRPLDTGQASYVMGAGSGPSGWGPPQIGPGTGEELHTMATDRIPGRDRLADIPLSKEIVGTAEIAEKLGEIIGKHLPGDAYDYHIYVEAFNK</sequence>
<gene>
    <name evidence="2" type="ORF">Pmar_PMAR020251</name>
</gene>
<dbReference type="EMBL" id="GG685423">
    <property type="protein sequence ID" value="EEQ99793.1"/>
    <property type="molecule type" value="Genomic_DNA"/>
</dbReference>
<evidence type="ECO:0000313" key="2">
    <source>
        <dbReference type="EMBL" id="EEQ99793.1"/>
    </source>
</evidence>
<feature type="compositionally biased region" description="Polar residues" evidence="1">
    <location>
        <begin position="185"/>
        <end position="197"/>
    </location>
</feature>
<feature type="compositionally biased region" description="Low complexity" evidence="1">
    <location>
        <begin position="8"/>
        <end position="17"/>
    </location>
</feature>
<dbReference type="OMA" id="WETRPIS"/>
<feature type="region of interest" description="Disordered" evidence="1">
    <location>
        <begin position="1"/>
        <end position="70"/>
    </location>
</feature>
<feature type="region of interest" description="Disordered" evidence="1">
    <location>
        <begin position="336"/>
        <end position="355"/>
    </location>
</feature>
<dbReference type="Proteomes" id="UP000007800">
    <property type="component" value="Unassembled WGS sequence"/>
</dbReference>
<accession>C5LTZ5</accession>
<feature type="compositionally biased region" description="Polar residues" evidence="1">
    <location>
        <begin position="273"/>
        <end position="283"/>
    </location>
</feature>
<proteinExistence type="predicted"/>